<keyword evidence="1" id="KW-0812">Transmembrane</keyword>
<evidence type="ECO:0000313" key="3">
    <source>
        <dbReference type="EMBL" id="SOR28770.1"/>
    </source>
</evidence>
<keyword evidence="2" id="KW-0732">Signal</keyword>
<organism evidence="3 4">
    <name type="scientific">Methylorubrum extorquens</name>
    <name type="common">Methylobacterium dichloromethanicum</name>
    <name type="synonym">Methylobacterium extorquens</name>
    <dbReference type="NCBI Taxonomy" id="408"/>
    <lineage>
        <taxon>Bacteria</taxon>
        <taxon>Pseudomonadati</taxon>
        <taxon>Pseudomonadota</taxon>
        <taxon>Alphaproteobacteria</taxon>
        <taxon>Hyphomicrobiales</taxon>
        <taxon>Methylobacteriaceae</taxon>
        <taxon>Methylorubrum</taxon>
    </lineage>
</organism>
<dbReference type="AlphaFoldDB" id="A0A2N9ANP4"/>
<sequence length="72" mass="7502">MMPRMIFGIICVVAFAAPAAAACLHAWPIVTGRSLPAGMDTEAGILAALSLVSSAGLTMLMSASIQSNRRRR</sequence>
<evidence type="ECO:0000256" key="1">
    <source>
        <dbReference type="SAM" id="Phobius"/>
    </source>
</evidence>
<keyword evidence="1" id="KW-0472">Membrane</keyword>
<accession>A0A2N9ANP4</accession>
<proteinExistence type="predicted"/>
<keyword evidence="1" id="KW-1133">Transmembrane helix</keyword>
<dbReference type="EMBL" id="LT962688">
    <property type="protein sequence ID" value="SOR28770.1"/>
    <property type="molecule type" value="Genomic_DNA"/>
</dbReference>
<reference evidence="4" key="1">
    <citation type="submission" date="2017-10" db="EMBL/GenBank/DDBJ databases">
        <authorList>
            <person name="Regsiter A."/>
            <person name="William W."/>
        </authorList>
    </citation>
    <scope>NUCLEOTIDE SEQUENCE [LARGE SCALE GENOMIC DNA]</scope>
</reference>
<gene>
    <name evidence="3" type="ORF">TK0001_2168</name>
</gene>
<feature type="transmembrane region" description="Helical" evidence="1">
    <location>
        <begin position="45"/>
        <end position="65"/>
    </location>
</feature>
<evidence type="ECO:0000256" key="2">
    <source>
        <dbReference type="SAM" id="SignalP"/>
    </source>
</evidence>
<evidence type="ECO:0000313" key="4">
    <source>
        <dbReference type="Proteomes" id="UP000233769"/>
    </source>
</evidence>
<name>A0A2N9ANP4_METEX</name>
<feature type="signal peptide" evidence="2">
    <location>
        <begin position="1"/>
        <end position="21"/>
    </location>
</feature>
<dbReference type="Proteomes" id="UP000233769">
    <property type="component" value="Chromosome tk0001"/>
</dbReference>
<protein>
    <submittedName>
        <fullName evidence="3">Uncharacterized protein</fullName>
    </submittedName>
</protein>
<feature type="chain" id="PRO_5014614722" evidence="2">
    <location>
        <begin position="22"/>
        <end position="72"/>
    </location>
</feature>
<dbReference type="PROSITE" id="PS51257">
    <property type="entry name" value="PROKAR_LIPOPROTEIN"/>
    <property type="match status" value="1"/>
</dbReference>